<proteinExistence type="predicted"/>
<dbReference type="Proteomes" id="UP000037594">
    <property type="component" value="Unassembled WGS sequence"/>
</dbReference>
<comment type="caution">
    <text evidence="1">The sequence shown here is derived from an EMBL/GenBank/DDBJ whole genome shotgun (WGS) entry which is preliminary data.</text>
</comment>
<gene>
    <name evidence="1" type="ORF">ACT17_32700</name>
</gene>
<dbReference type="EMBL" id="LFOD01000064">
    <property type="protein sequence ID" value="KMV13942.1"/>
    <property type="molecule type" value="Genomic_DNA"/>
</dbReference>
<sequence>MSIRYATRIVTRSAWRHLTAPRGWVFLAINYGAGTARVAESRWWIRTRLAKTLTRIEMRGRTGTWTLVGPFRREHREKVLDRYGVQIRSTTPSLDKEGSHG</sequence>
<dbReference type="PATRIC" id="fig|451644.5.peg.6720"/>
<evidence type="ECO:0000313" key="2">
    <source>
        <dbReference type="Proteomes" id="UP000037594"/>
    </source>
</evidence>
<reference evidence="1 2" key="1">
    <citation type="submission" date="2015-06" db="EMBL/GenBank/DDBJ databases">
        <title>Genome sequence of Mycobacterium conceptionense strain MLE.</title>
        <authorList>
            <person name="Greninger A.L."/>
            <person name="Cunningham G."/>
            <person name="Chiu C.Y."/>
            <person name="Miller S."/>
        </authorList>
    </citation>
    <scope>NUCLEOTIDE SEQUENCE [LARGE SCALE GENOMIC DNA]</scope>
    <source>
        <strain evidence="1 2">MLE</strain>
    </source>
</reference>
<name>A0A0J8TXP9_9MYCO</name>
<protein>
    <submittedName>
        <fullName evidence="1">Uncharacterized protein</fullName>
    </submittedName>
</protein>
<dbReference type="AlphaFoldDB" id="A0A0J8TXP9"/>
<dbReference type="OrthoDB" id="9929270at2"/>
<accession>A0A0J8TXP9</accession>
<dbReference type="RefSeq" id="WP_048896525.1">
    <property type="nucleotide sequence ID" value="NZ_LFOD01000064.1"/>
</dbReference>
<evidence type="ECO:0000313" key="1">
    <source>
        <dbReference type="EMBL" id="KMV13942.1"/>
    </source>
</evidence>
<organism evidence="1 2">
    <name type="scientific">Mycolicibacterium conceptionense</name>
    <dbReference type="NCBI Taxonomy" id="451644"/>
    <lineage>
        <taxon>Bacteria</taxon>
        <taxon>Bacillati</taxon>
        <taxon>Actinomycetota</taxon>
        <taxon>Actinomycetes</taxon>
        <taxon>Mycobacteriales</taxon>
        <taxon>Mycobacteriaceae</taxon>
        <taxon>Mycolicibacterium</taxon>
    </lineage>
</organism>